<protein>
    <submittedName>
        <fullName evidence="2">Uncharacterized protein</fullName>
    </submittedName>
</protein>
<keyword evidence="3" id="KW-1185">Reference proteome</keyword>
<organism evidence="2 3">
    <name type="scientific">Prorocentrum cordatum</name>
    <dbReference type="NCBI Taxonomy" id="2364126"/>
    <lineage>
        <taxon>Eukaryota</taxon>
        <taxon>Sar</taxon>
        <taxon>Alveolata</taxon>
        <taxon>Dinophyceae</taxon>
        <taxon>Prorocentrales</taxon>
        <taxon>Prorocentraceae</taxon>
        <taxon>Prorocentrum</taxon>
    </lineage>
</organism>
<keyword evidence="1" id="KW-0175">Coiled coil</keyword>
<comment type="caution">
    <text evidence="2">The sequence shown here is derived from an EMBL/GenBank/DDBJ whole genome shotgun (WGS) entry which is preliminary data.</text>
</comment>
<evidence type="ECO:0000313" key="3">
    <source>
        <dbReference type="Proteomes" id="UP001189429"/>
    </source>
</evidence>
<name>A0ABN9QMF0_9DINO</name>
<reference evidence="2" key="1">
    <citation type="submission" date="2023-10" db="EMBL/GenBank/DDBJ databases">
        <authorList>
            <person name="Chen Y."/>
            <person name="Shah S."/>
            <person name="Dougan E. K."/>
            <person name="Thang M."/>
            <person name="Chan C."/>
        </authorList>
    </citation>
    <scope>NUCLEOTIDE SEQUENCE [LARGE SCALE GENOMIC DNA]</scope>
</reference>
<feature type="coiled-coil region" evidence="1">
    <location>
        <begin position="6"/>
        <end position="38"/>
    </location>
</feature>
<proteinExistence type="predicted"/>
<evidence type="ECO:0000313" key="2">
    <source>
        <dbReference type="EMBL" id="CAK0807279.1"/>
    </source>
</evidence>
<sequence length="174" mass="18364">MADTAASDHVELVAEAERRAAAIEAQFAETRAEQLQQVTVLEAALDDVGRTAATADARAQAAVVKAERGEKAAAAVRLSLGGERDAALEQAAEAPRVLGREIARLQQQHEAERVAEEAAEQPAARCHRPRLVRSQAGGGGGAMAEPGLRKAPTCVCIVALYAWCVDGAFGVWQW</sequence>
<evidence type="ECO:0000256" key="1">
    <source>
        <dbReference type="SAM" id="Coils"/>
    </source>
</evidence>
<dbReference type="EMBL" id="CAUYUJ010003891">
    <property type="protein sequence ID" value="CAK0807279.1"/>
    <property type="molecule type" value="Genomic_DNA"/>
</dbReference>
<gene>
    <name evidence="2" type="ORF">PCOR1329_LOCUS13203</name>
</gene>
<accession>A0ABN9QMF0</accession>
<dbReference type="Proteomes" id="UP001189429">
    <property type="component" value="Unassembled WGS sequence"/>
</dbReference>